<proteinExistence type="predicted"/>
<dbReference type="SUPFAM" id="SSF158446">
    <property type="entry name" value="IVS-encoded protein-like"/>
    <property type="match status" value="1"/>
</dbReference>
<dbReference type="Pfam" id="PF05635">
    <property type="entry name" value="23S_rRNA_IVP"/>
    <property type="match status" value="1"/>
</dbReference>
<evidence type="ECO:0000313" key="2">
    <source>
        <dbReference type="Proteomes" id="UP000767854"/>
    </source>
</evidence>
<dbReference type="InterPro" id="IPR012657">
    <property type="entry name" value="23S_rRNA-intervening_sequence"/>
</dbReference>
<name>A0ABS2MNG0_9FIRM</name>
<protein>
    <submittedName>
        <fullName evidence="1">Four helix bundle protein</fullName>
    </submittedName>
</protein>
<comment type="caution">
    <text evidence="1">The sequence shown here is derived from an EMBL/GenBank/DDBJ whole genome shotgun (WGS) entry which is preliminary data.</text>
</comment>
<dbReference type="Gene3D" id="1.20.1440.60">
    <property type="entry name" value="23S rRNA-intervening sequence"/>
    <property type="match status" value="1"/>
</dbReference>
<dbReference type="PANTHER" id="PTHR38471">
    <property type="entry name" value="FOUR HELIX BUNDLE PROTEIN"/>
    <property type="match status" value="1"/>
</dbReference>
<dbReference type="InterPro" id="IPR036583">
    <property type="entry name" value="23S_rRNA_IVS_sf"/>
</dbReference>
<dbReference type="RefSeq" id="WP_204661752.1">
    <property type="nucleotide sequence ID" value="NZ_JAFBDT010000002.1"/>
</dbReference>
<organism evidence="1 2">
    <name type="scientific">Fusibacter tunisiensis</name>
    <dbReference type="NCBI Taxonomy" id="1008308"/>
    <lineage>
        <taxon>Bacteria</taxon>
        <taxon>Bacillati</taxon>
        <taxon>Bacillota</taxon>
        <taxon>Clostridia</taxon>
        <taxon>Eubacteriales</taxon>
        <taxon>Eubacteriales Family XII. Incertae Sedis</taxon>
        <taxon>Fusibacter</taxon>
    </lineage>
</organism>
<dbReference type="PANTHER" id="PTHR38471:SF2">
    <property type="entry name" value="FOUR HELIX BUNDLE PROTEIN"/>
    <property type="match status" value="1"/>
</dbReference>
<dbReference type="CDD" id="cd16377">
    <property type="entry name" value="23S_rRNA_IVP_like"/>
    <property type="match status" value="1"/>
</dbReference>
<dbReference type="EMBL" id="JAFBDT010000002">
    <property type="protein sequence ID" value="MBM7560930.1"/>
    <property type="molecule type" value="Genomic_DNA"/>
</dbReference>
<keyword evidence="2" id="KW-1185">Reference proteome</keyword>
<reference evidence="1 2" key="1">
    <citation type="submission" date="2021-01" db="EMBL/GenBank/DDBJ databases">
        <title>Genomic Encyclopedia of Type Strains, Phase IV (KMG-IV): sequencing the most valuable type-strain genomes for metagenomic binning, comparative biology and taxonomic classification.</title>
        <authorList>
            <person name="Goeker M."/>
        </authorList>
    </citation>
    <scope>NUCLEOTIDE SEQUENCE [LARGE SCALE GENOMIC DNA]</scope>
    <source>
        <strain evidence="1 2">DSM 24436</strain>
    </source>
</reference>
<evidence type="ECO:0000313" key="1">
    <source>
        <dbReference type="EMBL" id="MBM7560930.1"/>
    </source>
</evidence>
<sequence>MFGFQRLEIYQLSKEIVKIAYSMTRKFPNGERYALVQQMNRAAVSISSNIAEGTSRASNKEQAYFISIAYGSLMELICQSEIAYDMDYISALELDKFIQNAEVLSIKMSKYKKYLKEKRY</sequence>
<dbReference type="NCBIfam" id="TIGR02436">
    <property type="entry name" value="four helix bundle protein"/>
    <property type="match status" value="1"/>
</dbReference>
<accession>A0ABS2MNG0</accession>
<dbReference type="Proteomes" id="UP000767854">
    <property type="component" value="Unassembled WGS sequence"/>
</dbReference>
<gene>
    <name evidence="1" type="ORF">JOC49_000444</name>
</gene>